<evidence type="ECO:0000313" key="2">
    <source>
        <dbReference type="WBParaSite" id="PgR070_g030_t01"/>
    </source>
</evidence>
<name>A0A915BY69_PARUN</name>
<evidence type="ECO:0000313" key="1">
    <source>
        <dbReference type="Proteomes" id="UP000887569"/>
    </source>
</evidence>
<organism evidence="1 3">
    <name type="scientific">Parascaris univalens</name>
    <name type="common">Nematode worm</name>
    <dbReference type="NCBI Taxonomy" id="6257"/>
    <lineage>
        <taxon>Eukaryota</taxon>
        <taxon>Metazoa</taxon>
        <taxon>Ecdysozoa</taxon>
        <taxon>Nematoda</taxon>
        <taxon>Chromadorea</taxon>
        <taxon>Rhabditida</taxon>
        <taxon>Spirurina</taxon>
        <taxon>Ascaridomorpha</taxon>
        <taxon>Ascaridoidea</taxon>
        <taxon>Ascarididae</taxon>
        <taxon>Parascaris</taxon>
    </lineage>
</organism>
<reference evidence="2 3" key="1">
    <citation type="submission" date="2022-11" db="UniProtKB">
        <authorList>
            <consortium name="WormBaseParasite"/>
        </authorList>
    </citation>
    <scope>IDENTIFICATION</scope>
</reference>
<evidence type="ECO:0000313" key="3">
    <source>
        <dbReference type="WBParaSite" id="PgR070_g030_t02"/>
    </source>
</evidence>
<keyword evidence="1" id="KW-1185">Reference proteome</keyword>
<dbReference type="Proteomes" id="UP000887569">
    <property type="component" value="Unplaced"/>
</dbReference>
<dbReference type="WBParaSite" id="PgR070_g030_t01">
    <property type="protein sequence ID" value="PgR070_g030_t01"/>
    <property type="gene ID" value="PgR070_g030"/>
</dbReference>
<dbReference type="WBParaSite" id="PgR070_g030_t02">
    <property type="protein sequence ID" value="PgR070_g030_t02"/>
    <property type="gene ID" value="PgR070_g030"/>
</dbReference>
<accession>A0A915BY69</accession>
<sequence length="116" mass="13409">MLRRIDILISTHLNVHLTSGGPFHVHYKWSKLQENAPASVELRWRNLWSHLWRADTKSKLQATEALYHLVTYEPALLLDMLKFNHLQQQFAVTTENLLPANANAANNNSRLSQQVI</sequence>
<protein>
    <submittedName>
        <fullName evidence="2 3">Uncharacterized protein</fullName>
    </submittedName>
</protein>
<dbReference type="AlphaFoldDB" id="A0A915BY69"/>
<proteinExistence type="predicted"/>